<feature type="compositionally biased region" description="Basic and acidic residues" evidence="1">
    <location>
        <begin position="506"/>
        <end position="518"/>
    </location>
</feature>
<dbReference type="AlphaFoldDB" id="A0AAN6HFC3"/>
<proteinExistence type="predicted"/>
<sequence>MGLPIWTDPDEEKAKREALKTDPTAAARSTIRRRPSIHGRRSSRPRLTRDVTLHPPRIENLPLSSGHHAYRHTPGNNTARSGVPPVSTLLESADRHGHAPPPPPVPESRNYYSMEDGVSERDGERASGRALAALQETAHRLERQTAVMRQRLLQSRMNRNIRQERVSTAESRLRASRTLPPLSSRLDGDRGSGAHRRVQERAGLGPPTPPSDISETEGDSLFVPEVQTRSSRGTHPLRNSWSPGSPVDGLGDRDRSPTPADHWEIMRSTITPDATLPSADSSFTSAAASESFGSVHDTIIAQPQHASSSSDSRRDTSDDSQSDSMSSVDPDDLACDDEHDNIGSAEGMAEYMFEYEEETSEGRQRVAEMRRRRDREGNRFALAHESARIDIGFRLIEDALESEDGRDRLIQVGVLAQSEDPDEPLYLQDPEEPRRRRYSLFRTRRNHAANDDAPVPNPAQYGEGARAAAEEATAQVHDYFRQYTADALQARSQSPPPRYEPLASHPDVETFTSREEPQAHPVSPPSQRSRTEVADAMLSGDEGDLNAMRRVVERLARRNDVPEEWWSSIGLNLSRSRPRARSPLRGEYLNDTASGGRVRNGRIERRNSRL</sequence>
<evidence type="ECO:0000313" key="3">
    <source>
        <dbReference type="Proteomes" id="UP001175353"/>
    </source>
</evidence>
<feature type="region of interest" description="Disordered" evidence="1">
    <location>
        <begin position="303"/>
        <end position="341"/>
    </location>
</feature>
<evidence type="ECO:0000256" key="1">
    <source>
        <dbReference type="SAM" id="MobiDB-lite"/>
    </source>
</evidence>
<feature type="region of interest" description="Disordered" evidence="1">
    <location>
        <begin position="356"/>
        <end position="375"/>
    </location>
</feature>
<feature type="compositionally biased region" description="Basic residues" evidence="1">
    <location>
        <begin position="30"/>
        <end position="46"/>
    </location>
</feature>
<name>A0AAN6HFC3_9PEZI</name>
<feature type="compositionally biased region" description="Polar residues" evidence="1">
    <location>
        <begin position="227"/>
        <end position="243"/>
    </location>
</feature>
<reference evidence="2" key="1">
    <citation type="submission" date="2023-06" db="EMBL/GenBank/DDBJ databases">
        <title>Black Yeasts Isolated from many extreme environments.</title>
        <authorList>
            <person name="Coleine C."/>
            <person name="Stajich J.E."/>
            <person name="Selbmann L."/>
        </authorList>
    </citation>
    <scope>NUCLEOTIDE SEQUENCE</scope>
    <source>
        <strain evidence="2">CCFEE 5200</strain>
    </source>
</reference>
<feature type="compositionally biased region" description="Basic and acidic residues" evidence="1">
    <location>
        <begin position="250"/>
        <end position="260"/>
    </location>
</feature>
<feature type="region of interest" description="Disordered" evidence="1">
    <location>
        <begin position="1"/>
        <end position="85"/>
    </location>
</feature>
<feature type="region of interest" description="Disordered" evidence="1">
    <location>
        <begin position="576"/>
        <end position="610"/>
    </location>
</feature>
<feature type="compositionally biased region" description="Basic and acidic residues" evidence="1">
    <location>
        <begin position="186"/>
        <end position="200"/>
    </location>
</feature>
<feature type="compositionally biased region" description="Basic and acidic residues" evidence="1">
    <location>
        <begin position="601"/>
        <end position="610"/>
    </location>
</feature>
<accession>A0AAN6HFC3</accession>
<dbReference type="EMBL" id="JAUJLE010000252">
    <property type="protein sequence ID" value="KAK0964875.1"/>
    <property type="molecule type" value="Genomic_DNA"/>
</dbReference>
<keyword evidence="3" id="KW-1185">Reference proteome</keyword>
<comment type="caution">
    <text evidence="2">The sequence shown here is derived from an EMBL/GenBank/DDBJ whole genome shotgun (WGS) entry which is preliminary data.</text>
</comment>
<feature type="compositionally biased region" description="Basic and acidic residues" evidence="1">
    <location>
        <begin position="161"/>
        <end position="173"/>
    </location>
</feature>
<protein>
    <submittedName>
        <fullName evidence="2">Uncharacterized protein</fullName>
    </submittedName>
</protein>
<feature type="region of interest" description="Disordered" evidence="1">
    <location>
        <begin position="488"/>
        <end position="541"/>
    </location>
</feature>
<organism evidence="2 3">
    <name type="scientific">Friedmanniomyces endolithicus</name>
    <dbReference type="NCBI Taxonomy" id="329885"/>
    <lineage>
        <taxon>Eukaryota</taxon>
        <taxon>Fungi</taxon>
        <taxon>Dikarya</taxon>
        <taxon>Ascomycota</taxon>
        <taxon>Pezizomycotina</taxon>
        <taxon>Dothideomycetes</taxon>
        <taxon>Dothideomycetidae</taxon>
        <taxon>Mycosphaerellales</taxon>
        <taxon>Teratosphaeriaceae</taxon>
        <taxon>Friedmanniomyces</taxon>
    </lineage>
</organism>
<gene>
    <name evidence="2" type="ORF">LTR91_018233</name>
</gene>
<dbReference type="Proteomes" id="UP001175353">
    <property type="component" value="Unassembled WGS sequence"/>
</dbReference>
<evidence type="ECO:0000313" key="2">
    <source>
        <dbReference type="EMBL" id="KAK0964875.1"/>
    </source>
</evidence>
<feature type="compositionally biased region" description="Acidic residues" evidence="1">
    <location>
        <begin position="329"/>
        <end position="339"/>
    </location>
</feature>
<feature type="region of interest" description="Disordered" evidence="1">
    <location>
        <begin position="158"/>
        <end position="260"/>
    </location>
</feature>
<feature type="compositionally biased region" description="Basic and acidic residues" evidence="1">
    <location>
        <begin position="360"/>
        <end position="375"/>
    </location>
</feature>